<feature type="chain" id="PRO_5045939890" evidence="1">
    <location>
        <begin position="26"/>
        <end position="300"/>
    </location>
</feature>
<dbReference type="RefSeq" id="WP_348738499.1">
    <property type="nucleotide sequence ID" value="NZ_CAXJRC010000022.1"/>
</dbReference>
<comment type="caution">
    <text evidence="2">The sequence shown here is derived from an EMBL/GenBank/DDBJ whole genome shotgun (WGS) entry which is preliminary data.</text>
</comment>
<gene>
    <name evidence="2" type="ORF">T190115A13A_20031</name>
</gene>
<feature type="signal peptide" evidence="1">
    <location>
        <begin position="1"/>
        <end position="25"/>
    </location>
</feature>
<evidence type="ECO:0000313" key="3">
    <source>
        <dbReference type="Proteomes" id="UP001497602"/>
    </source>
</evidence>
<name>A0ABM9PM39_9FLAO</name>
<accession>A0ABM9PM39</accession>
<reference evidence="2 3" key="1">
    <citation type="submission" date="2024-05" db="EMBL/GenBank/DDBJ databases">
        <authorList>
            <person name="Duchaud E."/>
        </authorList>
    </citation>
    <scope>NUCLEOTIDE SEQUENCE [LARGE SCALE GENOMIC DNA]</scope>
    <source>
        <strain evidence="2">Ena-SAMPLE-TAB-13-05-2024-13:56:06:370-140305</strain>
    </source>
</reference>
<dbReference type="Proteomes" id="UP001497602">
    <property type="component" value="Unassembled WGS sequence"/>
</dbReference>
<evidence type="ECO:0000256" key="1">
    <source>
        <dbReference type="SAM" id="SignalP"/>
    </source>
</evidence>
<sequence>MKIKKVNYLMILLCILQISMSKVKASNRTGTTVEVSEGAINMFINEQYNRAGFPSNISGSLSGVTYDIDLYLPNIRLLNDQAKVEFGFNIASNVFNGEISFKDDIRFSVPSINELTVKGVSVAFKHKVKALGLHPVLKTLIINAWDSLELEVYPMELAKKLENSPWLVERSISIVEPYFSVSFDIDPQKLKIGLNTYLESREYLVAGLFSDRNGLSVKIGAGCQVNIKELGLYDLNGRRIRHGVDLGTCPKKGGLTIPISGRIAYATYILKILYTTNNTFYLRGYKTVFNGYTQPKNVLN</sequence>
<dbReference type="EMBL" id="CAXJRC010000022">
    <property type="protein sequence ID" value="CAL2106751.1"/>
    <property type="molecule type" value="Genomic_DNA"/>
</dbReference>
<keyword evidence="1" id="KW-0732">Signal</keyword>
<keyword evidence="3" id="KW-1185">Reference proteome</keyword>
<evidence type="ECO:0000313" key="2">
    <source>
        <dbReference type="EMBL" id="CAL2106751.1"/>
    </source>
</evidence>
<protein>
    <submittedName>
        <fullName evidence="2">Uncharacterized protein</fullName>
    </submittedName>
</protein>
<proteinExistence type="predicted"/>
<organism evidence="2 3">
    <name type="scientific">Tenacibaculum vairaonense</name>
    <dbReference type="NCBI Taxonomy" id="3137860"/>
    <lineage>
        <taxon>Bacteria</taxon>
        <taxon>Pseudomonadati</taxon>
        <taxon>Bacteroidota</taxon>
        <taxon>Flavobacteriia</taxon>
        <taxon>Flavobacteriales</taxon>
        <taxon>Flavobacteriaceae</taxon>
        <taxon>Tenacibaculum</taxon>
    </lineage>
</organism>